<dbReference type="SUPFAM" id="SSF51445">
    <property type="entry name" value="(Trans)glycosidases"/>
    <property type="match status" value="1"/>
</dbReference>
<dbReference type="InterPro" id="IPR000805">
    <property type="entry name" value="Glyco_hydro_26"/>
</dbReference>
<sequence>MTVKNFKKLFLSIFAVLYIISAANPTKVSAFSSTCKTGVFLGWDRNIDTSIAYTNGYANRLDIVSYDLCNWNGNNDSSSISWDSASTIRDLEKPNPSLLKQYTGPYPHLIKTAIISAHMPCPTGGTSNGYISDQDFATLSSAKIQNINSSSPAFLQKYKAIVSKIADGLEYYGHTGTIYFRPFHEVNGNWFWWGDKDVNQYKQLWINLHDYLVSTDSGCRGLTWLKFCYAPNSGKNAALYYPGDDYVDTVGMDAYSDTPATDSYVKRAYAELTGGTYNGITYPGINKPFGFPELGPNVGGQYIDNRNHSIQKFDYQRWADAIKLNYPKASYFVIWNGDYEPRKNINGPSMFNMSY</sequence>
<dbReference type="EC" id="3.2.1.78" evidence="4"/>
<keyword evidence="4" id="KW-0119">Carbohydrate metabolism</keyword>
<dbReference type="AlphaFoldDB" id="A0A1S8L568"/>
<dbReference type="InterPro" id="IPR022790">
    <property type="entry name" value="GH26_dom"/>
</dbReference>
<keyword evidence="2 4" id="KW-0378">Hydrolase</keyword>
<dbReference type="PANTHER" id="PTHR40079:SF4">
    <property type="entry name" value="GH26 DOMAIN-CONTAINING PROTEIN-RELATED"/>
    <property type="match status" value="1"/>
</dbReference>
<evidence type="ECO:0000256" key="1">
    <source>
        <dbReference type="ARBA" id="ARBA00007754"/>
    </source>
</evidence>
<keyword evidence="4" id="KW-0964">Secreted</keyword>
<dbReference type="InterPro" id="IPR017853">
    <property type="entry name" value="GH"/>
</dbReference>
<evidence type="ECO:0000256" key="3">
    <source>
        <dbReference type="ARBA" id="ARBA00023295"/>
    </source>
</evidence>
<feature type="active site" description="Proton donor" evidence="5">
    <location>
        <position position="185"/>
    </location>
</feature>
<dbReference type="PROSITE" id="PS51764">
    <property type="entry name" value="GH26"/>
    <property type="match status" value="1"/>
</dbReference>
<dbReference type="GO" id="GO:0005576">
    <property type="term" value="C:extracellular region"/>
    <property type="evidence" value="ECO:0007669"/>
    <property type="project" value="UniProtKB-SubCell"/>
</dbReference>
<comment type="catalytic activity">
    <reaction evidence="4">
        <text>Random hydrolysis of (1-&gt;4)-beta-D-mannosidic linkages in mannans, galactomannans and glucomannans.</text>
        <dbReference type="EC" id="3.2.1.78"/>
    </reaction>
</comment>
<evidence type="ECO:0000313" key="6">
    <source>
        <dbReference type="EMBL" id="URZ09922.1"/>
    </source>
</evidence>
<comment type="subcellular location">
    <subcellularLocation>
        <location evidence="4">Secreted</location>
    </subcellularLocation>
</comment>
<dbReference type="InterPro" id="IPR016714">
    <property type="entry name" value="MANB/E"/>
</dbReference>
<dbReference type="RefSeq" id="WP_077833508.1">
    <property type="nucleotide sequence ID" value="NZ_CP096983.1"/>
</dbReference>
<dbReference type="GO" id="GO:0016985">
    <property type="term" value="F:mannan endo-1,4-beta-mannosidase activity"/>
    <property type="evidence" value="ECO:0007669"/>
    <property type="project" value="UniProtKB-UniRule"/>
</dbReference>
<proteinExistence type="inferred from homology"/>
<evidence type="ECO:0000256" key="5">
    <source>
        <dbReference type="PROSITE-ProRule" id="PRU01100"/>
    </source>
</evidence>
<dbReference type="Proteomes" id="UP000190951">
    <property type="component" value="Chromosome"/>
</dbReference>
<reference evidence="6 7" key="1">
    <citation type="submission" date="2022-04" db="EMBL/GenBank/DDBJ databases">
        <title>Genome sequence of C. roseum typestrain.</title>
        <authorList>
            <person name="Poehlein A."/>
            <person name="Schoch T."/>
            <person name="Duerre P."/>
            <person name="Daniel R."/>
        </authorList>
    </citation>
    <scope>NUCLEOTIDE SEQUENCE [LARGE SCALE GENOMIC DNA]</scope>
    <source>
        <strain evidence="6 7">DSM 7320</strain>
    </source>
</reference>
<name>A0A1S8L568_9CLOT</name>
<protein>
    <recommendedName>
        <fullName evidence="4">Mannan endo-1,4-beta-mannosidase</fullName>
        <ecNumber evidence="4">3.2.1.78</ecNumber>
    </recommendedName>
</protein>
<evidence type="ECO:0000256" key="4">
    <source>
        <dbReference type="PIRNR" id="PIRNR018168"/>
    </source>
</evidence>
<organism evidence="6 7">
    <name type="scientific">Clostridium felsineum</name>
    <dbReference type="NCBI Taxonomy" id="36839"/>
    <lineage>
        <taxon>Bacteria</taxon>
        <taxon>Bacillati</taxon>
        <taxon>Bacillota</taxon>
        <taxon>Clostridia</taxon>
        <taxon>Eubacteriales</taxon>
        <taxon>Clostridiaceae</taxon>
        <taxon>Clostridium</taxon>
    </lineage>
</organism>
<dbReference type="STRING" id="84029.CROST_23620"/>
<evidence type="ECO:0000256" key="2">
    <source>
        <dbReference type="ARBA" id="ARBA00022801"/>
    </source>
</evidence>
<keyword evidence="7" id="KW-1185">Reference proteome</keyword>
<dbReference type="GO" id="GO:0006080">
    <property type="term" value="P:substituted mannan metabolic process"/>
    <property type="evidence" value="ECO:0007669"/>
    <property type="project" value="UniProtKB-UniRule"/>
</dbReference>
<keyword evidence="4" id="KW-0732">Signal</keyword>
<feature type="chain" id="PRO_5041747352" description="Mannan endo-1,4-beta-mannosidase" evidence="4">
    <location>
        <begin position="24"/>
        <end position="355"/>
    </location>
</feature>
<gene>
    <name evidence="6" type="ORF">CROST_006300</name>
</gene>
<comment type="similarity">
    <text evidence="1 4 5">Belongs to the glycosyl hydrolase 26 family.</text>
</comment>
<feature type="signal peptide" evidence="4">
    <location>
        <begin position="1"/>
        <end position="23"/>
    </location>
</feature>
<dbReference type="PANTHER" id="PTHR40079">
    <property type="entry name" value="MANNAN ENDO-1,4-BETA-MANNOSIDASE E-RELATED"/>
    <property type="match status" value="1"/>
</dbReference>
<accession>A0A1S8L568</accession>
<dbReference type="KEGG" id="crw:CROST_006300"/>
<evidence type="ECO:0000313" key="7">
    <source>
        <dbReference type="Proteomes" id="UP000190951"/>
    </source>
</evidence>
<feature type="active site" description="Nucleophile" evidence="5">
    <location>
        <position position="293"/>
    </location>
</feature>
<dbReference type="PIRSF" id="PIRSF018168">
    <property type="entry name" value="Mannan-1_4-beta-mannosidase"/>
    <property type="match status" value="1"/>
</dbReference>
<dbReference type="PRINTS" id="PR00739">
    <property type="entry name" value="GLHYDRLASE26"/>
</dbReference>
<dbReference type="EMBL" id="CP096983">
    <property type="protein sequence ID" value="URZ09922.1"/>
    <property type="molecule type" value="Genomic_DNA"/>
</dbReference>
<dbReference type="Gene3D" id="3.20.20.80">
    <property type="entry name" value="Glycosidases"/>
    <property type="match status" value="1"/>
</dbReference>
<dbReference type="Pfam" id="PF02156">
    <property type="entry name" value="Glyco_hydro_26"/>
    <property type="match status" value="1"/>
</dbReference>
<keyword evidence="3 4" id="KW-0326">Glycosidase</keyword>